<dbReference type="HOGENOM" id="CLU_152311_0_0_1"/>
<organism evidence="1 2">
    <name type="scientific">Paxillus rubicundulus Ve08.2h10</name>
    <dbReference type="NCBI Taxonomy" id="930991"/>
    <lineage>
        <taxon>Eukaryota</taxon>
        <taxon>Fungi</taxon>
        <taxon>Dikarya</taxon>
        <taxon>Basidiomycota</taxon>
        <taxon>Agaricomycotina</taxon>
        <taxon>Agaricomycetes</taxon>
        <taxon>Agaricomycetidae</taxon>
        <taxon>Boletales</taxon>
        <taxon>Paxilineae</taxon>
        <taxon>Paxillaceae</taxon>
        <taxon>Paxillus</taxon>
    </lineage>
</organism>
<protein>
    <submittedName>
        <fullName evidence="1">Uncharacterized protein</fullName>
    </submittedName>
</protein>
<proteinExistence type="predicted"/>
<dbReference type="OrthoDB" id="2688210at2759"/>
<reference evidence="1 2" key="1">
    <citation type="submission" date="2014-04" db="EMBL/GenBank/DDBJ databases">
        <authorList>
            <consortium name="DOE Joint Genome Institute"/>
            <person name="Kuo A."/>
            <person name="Kohler A."/>
            <person name="Jargeat P."/>
            <person name="Nagy L.G."/>
            <person name="Floudas D."/>
            <person name="Copeland A."/>
            <person name="Barry K.W."/>
            <person name="Cichocki N."/>
            <person name="Veneault-Fourrey C."/>
            <person name="LaButti K."/>
            <person name="Lindquist E.A."/>
            <person name="Lipzen A."/>
            <person name="Lundell T."/>
            <person name="Morin E."/>
            <person name="Murat C."/>
            <person name="Sun H."/>
            <person name="Tunlid A."/>
            <person name="Henrissat B."/>
            <person name="Grigoriev I.V."/>
            <person name="Hibbett D.S."/>
            <person name="Martin F."/>
            <person name="Nordberg H.P."/>
            <person name="Cantor M.N."/>
            <person name="Hua S.X."/>
        </authorList>
    </citation>
    <scope>NUCLEOTIDE SEQUENCE [LARGE SCALE GENOMIC DNA]</scope>
    <source>
        <strain evidence="1 2">Ve08.2h10</strain>
    </source>
</reference>
<name>A0A0D0CP06_9AGAM</name>
<keyword evidence="2" id="KW-1185">Reference proteome</keyword>
<feature type="non-terminal residue" evidence="1">
    <location>
        <position position="1"/>
    </location>
</feature>
<dbReference type="EMBL" id="KN827196">
    <property type="protein sequence ID" value="KIK76988.1"/>
    <property type="molecule type" value="Genomic_DNA"/>
</dbReference>
<dbReference type="InParanoid" id="A0A0D0CP06"/>
<evidence type="ECO:0000313" key="2">
    <source>
        <dbReference type="Proteomes" id="UP000054538"/>
    </source>
</evidence>
<sequence>DEDHSWEEVSQANFRMINTMCQCEWADVHVQMHIDLWLAIETHEWHHNTSPFNKAALLTYQACVRQLWHRTIGSLASFDLAILNLSLLTKTQDELVHNASTAQIGSIQQVHLPPLLIYISILQSHSPQKKKKENPFIVYSA</sequence>
<evidence type="ECO:0000313" key="1">
    <source>
        <dbReference type="EMBL" id="KIK76988.1"/>
    </source>
</evidence>
<accession>A0A0D0CP06</accession>
<gene>
    <name evidence="1" type="ORF">PAXRUDRAFT_168169</name>
</gene>
<reference evidence="2" key="2">
    <citation type="submission" date="2015-01" db="EMBL/GenBank/DDBJ databases">
        <title>Evolutionary Origins and Diversification of the Mycorrhizal Mutualists.</title>
        <authorList>
            <consortium name="DOE Joint Genome Institute"/>
            <consortium name="Mycorrhizal Genomics Consortium"/>
            <person name="Kohler A."/>
            <person name="Kuo A."/>
            <person name="Nagy L.G."/>
            <person name="Floudas D."/>
            <person name="Copeland A."/>
            <person name="Barry K.W."/>
            <person name="Cichocki N."/>
            <person name="Veneault-Fourrey C."/>
            <person name="LaButti K."/>
            <person name="Lindquist E.A."/>
            <person name="Lipzen A."/>
            <person name="Lundell T."/>
            <person name="Morin E."/>
            <person name="Murat C."/>
            <person name="Riley R."/>
            <person name="Ohm R."/>
            <person name="Sun H."/>
            <person name="Tunlid A."/>
            <person name="Henrissat B."/>
            <person name="Grigoriev I.V."/>
            <person name="Hibbett D.S."/>
            <person name="Martin F."/>
        </authorList>
    </citation>
    <scope>NUCLEOTIDE SEQUENCE [LARGE SCALE GENOMIC DNA]</scope>
    <source>
        <strain evidence="2">Ve08.2h10</strain>
    </source>
</reference>
<dbReference type="Proteomes" id="UP000054538">
    <property type="component" value="Unassembled WGS sequence"/>
</dbReference>
<dbReference type="AlphaFoldDB" id="A0A0D0CP06"/>